<evidence type="ECO:0000313" key="2">
    <source>
        <dbReference type="EMBL" id="GKU88994.1"/>
    </source>
</evidence>
<dbReference type="Proteomes" id="UP001054252">
    <property type="component" value="Unassembled WGS sequence"/>
</dbReference>
<name>A0AAV5HTY6_9ROSI</name>
<reference evidence="2 3" key="1">
    <citation type="journal article" date="2021" name="Commun. Biol.">
        <title>The genome of Shorea leprosula (Dipterocarpaceae) highlights the ecological relevance of drought in aseasonal tropical rainforests.</title>
        <authorList>
            <person name="Ng K.K.S."/>
            <person name="Kobayashi M.J."/>
            <person name="Fawcett J.A."/>
            <person name="Hatakeyama M."/>
            <person name="Paape T."/>
            <person name="Ng C.H."/>
            <person name="Ang C.C."/>
            <person name="Tnah L.H."/>
            <person name="Lee C.T."/>
            <person name="Nishiyama T."/>
            <person name="Sese J."/>
            <person name="O'Brien M.J."/>
            <person name="Copetti D."/>
            <person name="Mohd Noor M.I."/>
            <person name="Ong R.C."/>
            <person name="Putra M."/>
            <person name="Sireger I.Z."/>
            <person name="Indrioko S."/>
            <person name="Kosugi Y."/>
            <person name="Izuno A."/>
            <person name="Isagi Y."/>
            <person name="Lee S.L."/>
            <person name="Shimizu K.K."/>
        </authorList>
    </citation>
    <scope>NUCLEOTIDE SEQUENCE [LARGE SCALE GENOMIC DNA]</scope>
    <source>
        <strain evidence="2">214</strain>
    </source>
</reference>
<organism evidence="2 3">
    <name type="scientific">Rubroshorea leprosula</name>
    <dbReference type="NCBI Taxonomy" id="152421"/>
    <lineage>
        <taxon>Eukaryota</taxon>
        <taxon>Viridiplantae</taxon>
        <taxon>Streptophyta</taxon>
        <taxon>Embryophyta</taxon>
        <taxon>Tracheophyta</taxon>
        <taxon>Spermatophyta</taxon>
        <taxon>Magnoliopsida</taxon>
        <taxon>eudicotyledons</taxon>
        <taxon>Gunneridae</taxon>
        <taxon>Pentapetalae</taxon>
        <taxon>rosids</taxon>
        <taxon>malvids</taxon>
        <taxon>Malvales</taxon>
        <taxon>Dipterocarpaceae</taxon>
        <taxon>Rubroshorea</taxon>
    </lineage>
</organism>
<proteinExistence type="predicted"/>
<dbReference type="EMBL" id="BPVZ01000003">
    <property type="protein sequence ID" value="GKU88994.1"/>
    <property type="molecule type" value="Genomic_DNA"/>
</dbReference>
<keyword evidence="3" id="KW-1185">Reference proteome</keyword>
<feature type="compositionally biased region" description="Basic and acidic residues" evidence="1">
    <location>
        <begin position="15"/>
        <end position="32"/>
    </location>
</feature>
<feature type="region of interest" description="Disordered" evidence="1">
    <location>
        <begin position="1"/>
        <end position="68"/>
    </location>
</feature>
<gene>
    <name evidence="2" type="ORF">SLEP1_g3194</name>
</gene>
<evidence type="ECO:0000256" key="1">
    <source>
        <dbReference type="SAM" id="MobiDB-lite"/>
    </source>
</evidence>
<accession>A0AAV5HTY6</accession>
<protein>
    <submittedName>
        <fullName evidence="2">Uncharacterized protein</fullName>
    </submittedName>
</protein>
<evidence type="ECO:0000313" key="3">
    <source>
        <dbReference type="Proteomes" id="UP001054252"/>
    </source>
</evidence>
<sequence length="68" mass="7635">MAGKSSGGDDDKDEDGSLKDSKENENAEEVKKLKPNKPNPRSVTWRSPPRSPPRLIHHRSKCSWVPLI</sequence>
<comment type="caution">
    <text evidence="2">The sequence shown here is derived from an EMBL/GenBank/DDBJ whole genome shotgun (WGS) entry which is preliminary data.</text>
</comment>
<dbReference type="AlphaFoldDB" id="A0AAV5HTY6"/>